<gene>
    <name evidence="1" type="ORF">RXV79_12075</name>
</gene>
<dbReference type="Proteomes" id="UP001303946">
    <property type="component" value="Chromosome"/>
</dbReference>
<sequence length="78" mass="8763">MRSVTPLQANPAIDVAQPRRWIRVKELAKTLTASEPTVWRWAREKRIPAPVKLGPRLTAWDSNAIDAWMAKKASEASA</sequence>
<name>A0ABZ0D0K1_9BURK</name>
<dbReference type="EMBL" id="CP136336">
    <property type="protein sequence ID" value="WOB10765.1"/>
    <property type="molecule type" value="Genomic_DNA"/>
</dbReference>
<accession>A0ABZ0D0K1</accession>
<proteinExistence type="predicted"/>
<keyword evidence="2" id="KW-1185">Reference proteome</keyword>
<dbReference type="InterPro" id="IPR010260">
    <property type="entry name" value="AlpA"/>
</dbReference>
<dbReference type="SUPFAM" id="SSF46955">
    <property type="entry name" value="Putative DNA-binding domain"/>
    <property type="match status" value="1"/>
</dbReference>
<evidence type="ECO:0000313" key="2">
    <source>
        <dbReference type="Proteomes" id="UP001303946"/>
    </source>
</evidence>
<organism evidence="1 2">
    <name type="scientific">Piscinibacter gummiphilus</name>
    <dbReference type="NCBI Taxonomy" id="946333"/>
    <lineage>
        <taxon>Bacteria</taxon>
        <taxon>Pseudomonadati</taxon>
        <taxon>Pseudomonadota</taxon>
        <taxon>Betaproteobacteria</taxon>
        <taxon>Burkholderiales</taxon>
        <taxon>Sphaerotilaceae</taxon>
        <taxon>Piscinibacter</taxon>
    </lineage>
</organism>
<evidence type="ECO:0000313" key="1">
    <source>
        <dbReference type="EMBL" id="WOB10765.1"/>
    </source>
</evidence>
<reference evidence="1 2" key="1">
    <citation type="submission" date="2023-10" db="EMBL/GenBank/DDBJ databases">
        <title>Bacteria for the degradation of biodegradable plastic PBAT(Polybutylene adipate terephthalate).</title>
        <authorList>
            <person name="Weon H.-Y."/>
            <person name="Yeon J."/>
        </authorList>
    </citation>
    <scope>NUCLEOTIDE SEQUENCE [LARGE SCALE GENOMIC DNA]</scope>
    <source>
        <strain evidence="1 2">SBD 7-3</strain>
    </source>
</reference>
<protein>
    <submittedName>
        <fullName evidence="1">AlpA family phage regulatory protein</fullName>
    </submittedName>
</protein>
<dbReference type="Pfam" id="PF05930">
    <property type="entry name" value="Phage_AlpA"/>
    <property type="match status" value="1"/>
</dbReference>
<dbReference type="RefSeq" id="WP_316703657.1">
    <property type="nucleotide sequence ID" value="NZ_CP136336.1"/>
</dbReference>
<dbReference type="InterPro" id="IPR009061">
    <property type="entry name" value="DNA-bd_dom_put_sf"/>
</dbReference>